<keyword evidence="9" id="KW-0067">ATP-binding</keyword>
<evidence type="ECO:0000313" key="14">
    <source>
        <dbReference type="EMBL" id="ERK54653.1"/>
    </source>
</evidence>
<keyword evidence="7" id="KW-0547">Nucleotide-binding</keyword>
<proteinExistence type="predicted"/>
<keyword evidence="6 12" id="KW-0812">Transmembrane</keyword>
<evidence type="ECO:0000256" key="12">
    <source>
        <dbReference type="SAM" id="Phobius"/>
    </source>
</evidence>
<dbReference type="GO" id="GO:0016020">
    <property type="term" value="C:membrane"/>
    <property type="evidence" value="ECO:0007669"/>
    <property type="project" value="UniProtKB-SubCell"/>
</dbReference>
<dbReference type="EC" id="2.7.13.3" evidence="3"/>
<reference evidence="14" key="1">
    <citation type="submission" date="2013-08" db="EMBL/GenBank/DDBJ databases">
        <authorList>
            <person name="Durkin A.S."/>
            <person name="Haft D.R."/>
            <person name="McCorrison J."/>
            <person name="Torralba M."/>
            <person name="Gillis M."/>
            <person name="Haft D.H."/>
            <person name="Methe B."/>
            <person name="Sutton G."/>
            <person name="Nelson K.E."/>
        </authorList>
    </citation>
    <scope>NUCLEOTIDE SEQUENCE [LARGE SCALE GENOMIC DNA]</scope>
    <source>
        <strain evidence="14">F0233</strain>
    </source>
</reference>
<name>U2RM71_9ACTN</name>
<dbReference type="EMBL" id="ACVN02000209">
    <property type="protein sequence ID" value="ERK54653.1"/>
    <property type="molecule type" value="Genomic_DNA"/>
</dbReference>
<evidence type="ECO:0000256" key="2">
    <source>
        <dbReference type="ARBA" id="ARBA00004370"/>
    </source>
</evidence>
<protein>
    <recommendedName>
        <fullName evidence="3">histidine kinase</fullName>
        <ecNumber evidence="3">2.7.13.3</ecNumber>
    </recommendedName>
</protein>
<keyword evidence="11" id="KW-0902">Two-component regulatory system</keyword>
<evidence type="ECO:0000256" key="9">
    <source>
        <dbReference type="ARBA" id="ARBA00022840"/>
    </source>
</evidence>
<feature type="transmembrane region" description="Helical" evidence="12">
    <location>
        <begin position="36"/>
        <end position="56"/>
    </location>
</feature>
<evidence type="ECO:0000256" key="10">
    <source>
        <dbReference type="ARBA" id="ARBA00022989"/>
    </source>
</evidence>
<dbReference type="InterPro" id="IPR003660">
    <property type="entry name" value="HAMP_dom"/>
</dbReference>
<dbReference type="InterPro" id="IPR050482">
    <property type="entry name" value="Sensor_HK_TwoCompSys"/>
</dbReference>
<dbReference type="Pfam" id="PF02518">
    <property type="entry name" value="HATPase_c"/>
    <property type="match status" value="1"/>
</dbReference>
<dbReference type="InterPro" id="IPR011712">
    <property type="entry name" value="Sig_transdc_His_kin_sub3_dim/P"/>
</dbReference>
<dbReference type="Gene3D" id="1.20.5.1930">
    <property type="match status" value="1"/>
</dbReference>
<evidence type="ECO:0000256" key="1">
    <source>
        <dbReference type="ARBA" id="ARBA00000085"/>
    </source>
</evidence>
<dbReference type="Pfam" id="PF07730">
    <property type="entry name" value="HisKA_3"/>
    <property type="match status" value="1"/>
</dbReference>
<evidence type="ECO:0000256" key="3">
    <source>
        <dbReference type="ARBA" id="ARBA00012438"/>
    </source>
</evidence>
<dbReference type="InterPro" id="IPR003594">
    <property type="entry name" value="HATPase_dom"/>
</dbReference>
<keyword evidence="12" id="KW-0472">Membrane</keyword>
<evidence type="ECO:0000313" key="15">
    <source>
        <dbReference type="Proteomes" id="UP000017052"/>
    </source>
</evidence>
<dbReference type="SUPFAM" id="SSF55874">
    <property type="entry name" value="ATPase domain of HSP90 chaperone/DNA topoisomerase II/histidine kinase"/>
    <property type="match status" value="1"/>
</dbReference>
<dbReference type="AlphaFoldDB" id="U2RM71"/>
<organism evidence="14 15">
    <name type="scientific">Propionibacterium acidifaciens F0233</name>
    <dbReference type="NCBI Taxonomy" id="553198"/>
    <lineage>
        <taxon>Bacteria</taxon>
        <taxon>Bacillati</taxon>
        <taxon>Actinomycetota</taxon>
        <taxon>Actinomycetes</taxon>
        <taxon>Propionibacteriales</taxon>
        <taxon>Propionibacteriaceae</taxon>
        <taxon>Propionibacterium</taxon>
    </lineage>
</organism>
<keyword evidence="10 12" id="KW-1133">Transmembrane helix</keyword>
<evidence type="ECO:0000256" key="11">
    <source>
        <dbReference type="ARBA" id="ARBA00023012"/>
    </source>
</evidence>
<accession>U2RM71</accession>
<keyword evidence="8 14" id="KW-0418">Kinase</keyword>
<keyword evidence="15" id="KW-1185">Reference proteome</keyword>
<sequence>MIGHSLENFVAQELARRPERLSTFARMIMMSLFWRLYLPPLVTCLIAAAVVIVAVWNQPGNVTLGLALTALGSLVALTISALLVSSSLDPLRELHTALQESTERPNMPVRVYRDDEVGRLASEFNLLVTRMGRQRHHAALLALEAQESERRRIARELHDEVGQSLTLALHQVRSASINGSALHAPDPEMSALSSTLRETLDTVRTISTRLRPGSLDDLGLVPALRELCHRINETTDLQLTCSLQRSPSPRRWPPNTELALYRIAQEAVTNVVRHAHTTRATMVLCEHADRLLLSIRDDGTGRTGTPGSGQQGMQERAAMIHGELSIVAIPDIGTSVEVRVPLPPSSGSVRTEP</sequence>
<dbReference type="PROSITE" id="PS50885">
    <property type="entry name" value="HAMP"/>
    <property type="match status" value="1"/>
</dbReference>
<evidence type="ECO:0000256" key="8">
    <source>
        <dbReference type="ARBA" id="ARBA00022777"/>
    </source>
</evidence>
<feature type="transmembrane region" description="Helical" evidence="12">
    <location>
        <begin position="62"/>
        <end position="84"/>
    </location>
</feature>
<dbReference type="Proteomes" id="UP000017052">
    <property type="component" value="Unassembled WGS sequence"/>
</dbReference>
<dbReference type="GO" id="GO:0000155">
    <property type="term" value="F:phosphorelay sensor kinase activity"/>
    <property type="evidence" value="ECO:0007669"/>
    <property type="project" value="InterPro"/>
</dbReference>
<dbReference type="GO" id="GO:0046983">
    <property type="term" value="F:protein dimerization activity"/>
    <property type="evidence" value="ECO:0007669"/>
    <property type="project" value="InterPro"/>
</dbReference>
<dbReference type="InterPro" id="IPR036890">
    <property type="entry name" value="HATPase_C_sf"/>
</dbReference>
<comment type="caution">
    <text evidence="14">The sequence shown here is derived from an EMBL/GenBank/DDBJ whole genome shotgun (WGS) entry which is preliminary data.</text>
</comment>
<comment type="subcellular location">
    <subcellularLocation>
        <location evidence="2">Membrane</location>
    </subcellularLocation>
</comment>
<dbReference type="PANTHER" id="PTHR24421:SF10">
    <property type="entry name" value="NITRATE_NITRITE SENSOR PROTEIN NARQ"/>
    <property type="match status" value="1"/>
</dbReference>
<comment type="catalytic activity">
    <reaction evidence="1">
        <text>ATP + protein L-histidine = ADP + protein N-phospho-L-histidine.</text>
        <dbReference type="EC" id="2.7.13.3"/>
    </reaction>
</comment>
<keyword evidence="4" id="KW-0597">Phosphoprotein</keyword>
<keyword evidence="5" id="KW-0808">Transferase</keyword>
<dbReference type="Gene3D" id="3.30.565.10">
    <property type="entry name" value="Histidine kinase-like ATPase, C-terminal domain"/>
    <property type="match status" value="1"/>
</dbReference>
<evidence type="ECO:0000256" key="7">
    <source>
        <dbReference type="ARBA" id="ARBA00022741"/>
    </source>
</evidence>
<evidence type="ECO:0000256" key="6">
    <source>
        <dbReference type="ARBA" id="ARBA00022692"/>
    </source>
</evidence>
<dbReference type="CDD" id="cd16917">
    <property type="entry name" value="HATPase_UhpB-NarQ-NarX-like"/>
    <property type="match status" value="1"/>
</dbReference>
<gene>
    <name evidence="14" type="ORF">HMPREF0682_2699</name>
</gene>
<evidence type="ECO:0000256" key="5">
    <source>
        <dbReference type="ARBA" id="ARBA00022679"/>
    </source>
</evidence>
<evidence type="ECO:0000259" key="13">
    <source>
        <dbReference type="PROSITE" id="PS50885"/>
    </source>
</evidence>
<evidence type="ECO:0000256" key="4">
    <source>
        <dbReference type="ARBA" id="ARBA00022553"/>
    </source>
</evidence>
<feature type="domain" description="HAMP" evidence="13">
    <location>
        <begin position="85"/>
        <end position="136"/>
    </location>
</feature>
<dbReference type="GO" id="GO:0005524">
    <property type="term" value="F:ATP binding"/>
    <property type="evidence" value="ECO:0007669"/>
    <property type="project" value="UniProtKB-KW"/>
</dbReference>
<dbReference type="PANTHER" id="PTHR24421">
    <property type="entry name" value="NITRATE/NITRITE SENSOR PROTEIN NARX-RELATED"/>
    <property type="match status" value="1"/>
</dbReference>